<dbReference type="InterPro" id="IPR003385">
    <property type="entry name" value="Glyco_hydro_77"/>
</dbReference>
<dbReference type="InterPro" id="IPR017853">
    <property type="entry name" value="GH"/>
</dbReference>
<evidence type="ECO:0000256" key="9">
    <source>
        <dbReference type="ARBA" id="ARBA00031501"/>
    </source>
</evidence>
<dbReference type="GO" id="GO:0005975">
    <property type="term" value="P:carbohydrate metabolic process"/>
    <property type="evidence" value="ECO:0007669"/>
    <property type="project" value="InterPro"/>
</dbReference>
<dbReference type="Pfam" id="PF02446">
    <property type="entry name" value="Glyco_hydro_77"/>
    <property type="match status" value="1"/>
</dbReference>
<dbReference type="EC" id="2.4.1.25" evidence="3 10"/>
<feature type="compositionally biased region" description="Basic and acidic residues" evidence="11">
    <location>
        <begin position="1"/>
        <end position="11"/>
    </location>
</feature>
<reference evidence="13" key="2">
    <citation type="submission" date="2020-09" db="EMBL/GenBank/DDBJ databases">
        <authorList>
            <person name="Sun Q."/>
            <person name="Ohkuma M."/>
        </authorList>
    </citation>
    <scope>NUCLEOTIDE SEQUENCE</scope>
    <source>
        <strain evidence="13">JCM 4646</strain>
    </source>
</reference>
<feature type="region of interest" description="Disordered" evidence="11">
    <location>
        <begin position="709"/>
        <end position="759"/>
    </location>
</feature>
<evidence type="ECO:0000256" key="5">
    <source>
        <dbReference type="ARBA" id="ARBA00022676"/>
    </source>
</evidence>
<evidence type="ECO:0000256" key="3">
    <source>
        <dbReference type="ARBA" id="ARBA00012560"/>
    </source>
</evidence>
<dbReference type="EMBL" id="BNBO01000022">
    <property type="protein sequence ID" value="GHH74359.1"/>
    <property type="molecule type" value="Genomic_DNA"/>
</dbReference>
<evidence type="ECO:0000256" key="6">
    <source>
        <dbReference type="ARBA" id="ARBA00022679"/>
    </source>
</evidence>
<dbReference type="GO" id="GO:0004134">
    <property type="term" value="F:4-alpha-glucanotransferase activity"/>
    <property type="evidence" value="ECO:0007669"/>
    <property type="project" value="UniProtKB-EC"/>
</dbReference>
<dbReference type="AlphaFoldDB" id="A0A919FYS5"/>
<name>A0A919FYS5_9ACTN</name>
<dbReference type="InterPro" id="IPR048458">
    <property type="entry name" value="MalQ_N"/>
</dbReference>
<dbReference type="PANTHER" id="PTHR32438:SF5">
    <property type="entry name" value="4-ALPHA-GLUCANOTRANSFERASE DPE1, CHLOROPLASTIC_AMYLOPLASTIC"/>
    <property type="match status" value="1"/>
</dbReference>
<protein>
    <recommendedName>
        <fullName evidence="4 10">4-alpha-glucanotransferase</fullName>
        <ecNumber evidence="3 10">2.4.1.25</ecNumber>
    </recommendedName>
    <alternativeName>
        <fullName evidence="8 10">Amylomaltase</fullName>
    </alternativeName>
    <alternativeName>
        <fullName evidence="9 10">Disproportionating enzyme</fullName>
    </alternativeName>
</protein>
<dbReference type="Pfam" id="PF21226">
    <property type="entry name" value="MalQ_N"/>
    <property type="match status" value="1"/>
</dbReference>
<evidence type="ECO:0000256" key="2">
    <source>
        <dbReference type="ARBA" id="ARBA00005684"/>
    </source>
</evidence>
<evidence type="ECO:0000256" key="7">
    <source>
        <dbReference type="ARBA" id="ARBA00023277"/>
    </source>
</evidence>
<organism evidence="13 14">
    <name type="scientific">Kitasatospora indigofera</name>
    <dbReference type="NCBI Taxonomy" id="67307"/>
    <lineage>
        <taxon>Bacteria</taxon>
        <taxon>Bacillati</taxon>
        <taxon>Actinomycetota</taxon>
        <taxon>Actinomycetes</taxon>
        <taxon>Kitasatosporales</taxon>
        <taxon>Streptomycetaceae</taxon>
        <taxon>Kitasatospora</taxon>
    </lineage>
</organism>
<evidence type="ECO:0000256" key="8">
    <source>
        <dbReference type="ARBA" id="ARBA00031423"/>
    </source>
</evidence>
<keyword evidence="6 10" id="KW-0808">Transferase</keyword>
<reference evidence="13" key="1">
    <citation type="journal article" date="2014" name="Int. J. Syst. Evol. Microbiol.">
        <title>Complete genome sequence of Corynebacterium casei LMG S-19264T (=DSM 44701T), isolated from a smear-ripened cheese.</title>
        <authorList>
            <consortium name="US DOE Joint Genome Institute (JGI-PGF)"/>
            <person name="Walter F."/>
            <person name="Albersmeier A."/>
            <person name="Kalinowski J."/>
            <person name="Ruckert C."/>
        </authorList>
    </citation>
    <scope>NUCLEOTIDE SEQUENCE</scope>
    <source>
        <strain evidence="13">JCM 4646</strain>
    </source>
</reference>
<proteinExistence type="inferred from homology"/>
<evidence type="ECO:0000256" key="11">
    <source>
        <dbReference type="SAM" id="MobiDB-lite"/>
    </source>
</evidence>
<dbReference type="PANTHER" id="PTHR32438">
    <property type="entry name" value="4-ALPHA-GLUCANOTRANSFERASE DPE1, CHLOROPLASTIC/AMYLOPLASTIC"/>
    <property type="match status" value="1"/>
</dbReference>
<evidence type="ECO:0000313" key="14">
    <source>
        <dbReference type="Proteomes" id="UP000617734"/>
    </source>
</evidence>
<accession>A0A919FYS5</accession>
<evidence type="ECO:0000256" key="1">
    <source>
        <dbReference type="ARBA" id="ARBA00000439"/>
    </source>
</evidence>
<gene>
    <name evidence="13" type="ORF">GCM10018781_40850</name>
</gene>
<comment type="catalytic activity">
    <reaction evidence="1 10">
        <text>Transfers a segment of a (1-&gt;4)-alpha-D-glucan to a new position in an acceptor, which may be glucose or a (1-&gt;4)-alpha-D-glucan.</text>
        <dbReference type="EC" id="2.4.1.25"/>
    </reaction>
</comment>
<sequence length="759" mass="80917">MAAYLDRDETGSRQVPAQDAPPPPPELVALAHAHGVDSTYDPGSGPVPVGARTLVAVLAALGVEAGTPEAVRESMERHLAEAKARLLPPSVVVRAGRRTALDVPADARVSIELEDGGEWTLPAARSHWLPADLPLGRHRLLAVAGERRAEAALIVAPERLDGLRGRSWGFLAQLYSVLSERSWGMGDLGDLAELAQWAGAGLGAGFVQINPLHAALPGVPSDPSPYRPSSRRFADPVHLRVEAVPEYAYLRPGQRGRVEDLARRAGLLRAEVLEHDGLIDRDAVWTLKCEALELLHQAPRGVGREAAYRAYVRREGAWLEKYAVWSALAEAHGSDWHAWPKGLRRPDSPHVTLAGGELADRVEFHRWLAWQVDEQLGQAQQAAERAGMTVGLIHDLAVGVHPNGADAWALQDVLATGISTGAPPDAFNAHGQDWGLPPWRPDALAAAGYAPYAELLRSAARHAGALRIDHVMGLFRLWWVPEGHRPTEGAYVRYDAEAMLGVLALEAHRAGTAVIGEDLGTVEPGVREVLAARGILGTSVLWFERDWQAKGEILPPARWRADCLATLTTHDLPSTAARLSGEHVELRHRLGLLARALGEEQAEAAAELADWRAELTRLGLLAKDEPLDPQALHRFLLATPAELVGVWLPDTVGDPRPQNLPGTWDQYPNWRLPVADAAGQPLTLDRLAAAPGTAALASVLAGLNRAEDGTDAVPAEDGGSTGPTGAALPAPVPASHRTTAPGTAPATAPAAVPATGPEG</sequence>
<dbReference type="Gene3D" id="3.20.20.80">
    <property type="entry name" value="Glycosidases"/>
    <property type="match status" value="1"/>
</dbReference>
<keyword evidence="14" id="KW-1185">Reference proteome</keyword>
<keyword evidence="7 10" id="KW-0119">Carbohydrate metabolism</keyword>
<evidence type="ECO:0000259" key="12">
    <source>
        <dbReference type="Pfam" id="PF21226"/>
    </source>
</evidence>
<feature type="domain" description="MalQ N-terminal beta-sandwich" evidence="12">
    <location>
        <begin position="87"/>
        <end position="157"/>
    </location>
</feature>
<evidence type="ECO:0000256" key="4">
    <source>
        <dbReference type="ARBA" id="ARBA00020295"/>
    </source>
</evidence>
<evidence type="ECO:0000313" key="13">
    <source>
        <dbReference type="EMBL" id="GHH74359.1"/>
    </source>
</evidence>
<dbReference type="Proteomes" id="UP000617734">
    <property type="component" value="Unassembled WGS sequence"/>
</dbReference>
<feature type="region of interest" description="Disordered" evidence="11">
    <location>
        <begin position="1"/>
        <end position="25"/>
    </location>
</feature>
<feature type="compositionally biased region" description="Low complexity" evidence="11">
    <location>
        <begin position="738"/>
        <end position="759"/>
    </location>
</feature>
<evidence type="ECO:0000256" key="10">
    <source>
        <dbReference type="RuleBase" id="RU361207"/>
    </source>
</evidence>
<dbReference type="SUPFAM" id="SSF51445">
    <property type="entry name" value="(Trans)glycosidases"/>
    <property type="match status" value="1"/>
</dbReference>
<dbReference type="NCBIfam" id="TIGR00217">
    <property type="entry name" value="malQ"/>
    <property type="match status" value="1"/>
</dbReference>
<keyword evidence="5 10" id="KW-0328">Glycosyltransferase</keyword>
<comment type="caution">
    <text evidence="13">The sequence shown here is derived from an EMBL/GenBank/DDBJ whole genome shotgun (WGS) entry which is preliminary data.</text>
</comment>
<comment type="similarity">
    <text evidence="2 10">Belongs to the disproportionating enzyme family.</text>
</comment>